<evidence type="ECO:0000313" key="4">
    <source>
        <dbReference type="EMBL" id="PIR12980.1"/>
    </source>
</evidence>
<evidence type="ECO:0000256" key="1">
    <source>
        <dbReference type="ARBA" id="ARBA00022679"/>
    </source>
</evidence>
<sequence length="399" mass="46873">MTMKKEKLKVLCISLRTPPAVRPQAILIGKMIPEWIRQGVEPVAVTYEGGEDWDIDIPVYKIPQFKINRYLNKLILLRWFLRFWYYKKISQTIAEITKKHNCQVLFSFANPVESNVIGAKVKKLTGIKYVSHFSDPWYDHPYENFSWRQARKILRQEKEFVSLSDWVIFVTKQMRELVMKKYPAEWKKRTEVIPHCYDLKDYVEVEKNNDKFVISYIGVFYKERNPKPLFAALKKAIDRDKSLKSKFRMDLIGAANNYSGYSQENIKKMLAEYDLDDVTEILPFVEYKESLRLMKLADCLVVIDANFSNSPFLPSKVVDYAATGTPILGITPKGSPPAEFLENFGCRSFDYRQIDELSDYLDKLIKGEIKVNLNQEFLKQYDVRETSKRLINIFREVLK</sequence>
<dbReference type="Pfam" id="PF00534">
    <property type="entry name" value="Glycos_transf_1"/>
    <property type="match status" value="1"/>
</dbReference>
<protein>
    <recommendedName>
        <fullName evidence="6">Glycosyltransferase subfamily 4-like N-terminal domain-containing protein</fullName>
    </recommendedName>
</protein>
<organism evidence="4 5">
    <name type="scientific">Candidatus Falkowbacteria bacterium CG11_big_fil_rev_8_21_14_0_20_39_10</name>
    <dbReference type="NCBI Taxonomy" id="1974570"/>
    <lineage>
        <taxon>Bacteria</taxon>
        <taxon>Candidatus Falkowiibacteriota</taxon>
    </lineage>
</organism>
<dbReference type="GO" id="GO:0009103">
    <property type="term" value="P:lipopolysaccharide biosynthetic process"/>
    <property type="evidence" value="ECO:0007669"/>
    <property type="project" value="TreeGrafter"/>
</dbReference>
<comment type="caution">
    <text evidence="4">The sequence shown here is derived from an EMBL/GenBank/DDBJ whole genome shotgun (WGS) entry which is preliminary data.</text>
</comment>
<dbReference type="SUPFAM" id="SSF53756">
    <property type="entry name" value="UDP-Glycosyltransferase/glycogen phosphorylase"/>
    <property type="match status" value="1"/>
</dbReference>
<evidence type="ECO:0000259" key="3">
    <source>
        <dbReference type="Pfam" id="PF13439"/>
    </source>
</evidence>
<dbReference type="PANTHER" id="PTHR46401:SF2">
    <property type="entry name" value="GLYCOSYLTRANSFERASE WBBK-RELATED"/>
    <property type="match status" value="1"/>
</dbReference>
<keyword evidence="1" id="KW-0808">Transferase</keyword>
<dbReference type="AlphaFoldDB" id="A0A2M6K8N4"/>
<evidence type="ECO:0008006" key="6">
    <source>
        <dbReference type="Google" id="ProtNLM"/>
    </source>
</evidence>
<dbReference type="Pfam" id="PF13439">
    <property type="entry name" value="Glyco_transf_4"/>
    <property type="match status" value="1"/>
</dbReference>
<proteinExistence type="predicted"/>
<dbReference type="Proteomes" id="UP000230869">
    <property type="component" value="Unassembled WGS sequence"/>
</dbReference>
<reference evidence="4 5" key="1">
    <citation type="submission" date="2017-09" db="EMBL/GenBank/DDBJ databases">
        <title>Depth-based differentiation of microbial function through sediment-hosted aquifers and enrichment of novel symbionts in the deep terrestrial subsurface.</title>
        <authorList>
            <person name="Probst A.J."/>
            <person name="Ladd B."/>
            <person name="Jarett J.K."/>
            <person name="Geller-Mcgrath D.E."/>
            <person name="Sieber C.M."/>
            <person name="Emerson J.B."/>
            <person name="Anantharaman K."/>
            <person name="Thomas B.C."/>
            <person name="Malmstrom R."/>
            <person name="Stieglmeier M."/>
            <person name="Klingl A."/>
            <person name="Woyke T."/>
            <person name="Ryan C.M."/>
            <person name="Banfield J.F."/>
        </authorList>
    </citation>
    <scope>NUCLEOTIDE SEQUENCE [LARGE SCALE GENOMIC DNA]</scope>
    <source>
        <strain evidence="4">CG11_big_fil_rev_8_21_14_0_20_39_10</strain>
    </source>
</reference>
<dbReference type="GO" id="GO:0016757">
    <property type="term" value="F:glycosyltransferase activity"/>
    <property type="evidence" value="ECO:0007669"/>
    <property type="project" value="InterPro"/>
</dbReference>
<feature type="domain" description="Glycosyl transferase family 1" evidence="2">
    <location>
        <begin position="205"/>
        <end position="372"/>
    </location>
</feature>
<name>A0A2M6K8N4_9BACT</name>
<dbReference type="InterPro" id="IPR001296">
    <property type="entry name" value="Glyco_trans_1"/>
</dbReference>
<dbReference type="PANTHER" id="PTHR46401">
    <property type="entry name" value="GLYCOSYLTRANSFERASE WBBK-RELATED"/>
    <property type="match status" value="1"/>
</dbReference>
<evidence type="ECO:0000259" key="2">
    <source>
        <dbReference type="Pfam" id="PF00534"/>
    </source>
</evidence>
<dbReference type="InterPro" id="IPR028098">
    <property type="entry name" value="Glyco_trans_4-like_N"/>
</dbReference>
<gene>
    <name evidence="4" type="ORF">COV49_03690</name>
</gene>
<dbReference type="EMBL" id="PCWW01000063">
    <property type="protein sequence ID" value="PIR12980.1"/>
    <property type="molecule type" value="Genomic_DNA"/>
</dbReference>
<evidence type="ECO:0000313" key="5">
    <source>
        <dbReference type="Proteomes" id="UP000230869"/>
    </source>
</evidence>
<dbReference type="Gene3D" id="3.40.50.2000">
    <property type="entry name" value="Glycogen Phosphorylase B"/>
    <property type="match status" value="2"/>
</dbReference>
<feature type="domain" description="Glycosyltransferase subfamily 4-like N-terminal" evidence="3">
    <location>
        <begin position="32"/>
        <end position="200"/>
    </location>
</feature>
<accession>A0A2M6K8N4</accession>